<dbReference type="EMBL" id="ACIP02000002">
    <property type="protein sequence ID" value="EEP28158.1"/>
    <property type="molecule type" value="Genomic_DNA"/>
</dbReference>
<dbReference type="InterPro" id="IPR041703">
    <property type="entry name" value="Rho_factor_ATP-bd"/>
</dbReference>
<dbReference type="InterPro" id="IPR011129">
    <property type="entry name" value="CSD"/>
</dbReference>
<dbReference type="CDD" id="cd01128">
    <property type="entry name" value="rho_factor_C"/>
    <property type="match status" value="1"/>
</dbReference>
<sequence>MATSAMEARYKTLKLVDLKAIAKKRGIKRVTNRRKADLIAEMVALDARETEDVAAAERALRTGKITEKSTGSETEEAENAASTDGEAVKPVRRRGRPRKKRVEDQLSADTTAVAESAGSEEQKRESGNPENSQPSPEIGRAKRRTPARRTENQLSEDQSREEIGKTQHRPKRHMDLGVEEESADAAGHGGYSGFYRRYNEQGLDRPRRHEQEQTSDRPRRHEQEQTSDRPRRHEQEQTFDRPRRHEQDSADSRRSYDSRDESRGDRQETYHESPRRSYSEYGHSFRPHREEVSDAVSPQLAEQMSDASEADGILEIMPDGYGFLHTDNFLTGEDDAYVAPSQIRRFAMKTGDRVEGLKKRNNPTDKFAALLRINSINGRNPEELRGRQSFENLTPIFPRERLRLERKGSSVASRVIDLIAPIGKGQRGLIVSPPKAGKTTLLKEVAKSVQENHPEMHMMILLIDERPEEVTDMKETIVGDNVEIIYSTFDQMPDHHTKVSEMVIERAKRLVEQGEDVIILLDSITRLARAYNLTVTSSGRILSGGLDTAALYMPKRFFGAARNMREGGSLTVLATALVDTGSRMDDVVYEEFKGTGNMELILDRRLSERRIFPAVDIVASGTRREDLLLDADEMEAARIMHRGINGRRAEENTEDLLNMFAHTKDNKDFIRQLLRHPIF</sequence>
<evidence type="ECO:0000256" key="6">
    <source>
        <dbReference type="ARBA" id="ARBA00022884"/>
    </source>
</evidence>
<dbReference type="GO" id="GO:0004386">
    <property type="term" value="F:helicase activity"/>
    <property type="evidence" value="ECO:0007669"/>
    <property type="project" value="UniProtKB-UniRule"/>
</dbReference>
<dbReference type="InterPro" id="IPR000194">
    <property type="entry name" value="ATPase_F1/V1/A1_a/bsu_nucl-bd"/>
</dbReference>
<feature type="compositionally biased region" description="Basic and acidic residues" evidence="12">
    <location>
        <begin position="197"/>
        <end position="278"/>
    </location>
</feature>
<evidence type="ECO:0000256" key="2">
    <source>
        <dbReference type="ARBA" id="ARBA00022741"/>
    </source>
</evidence>
<feature type="binding site" evidence="9">
    <location>
        <begin position="435"/>
        <end position="440"/>
    </location>
    <ligand>
        <name>ATP</name>
        <dbReference type="ChEBI" id="CHEBI:30616"/>
    </ligand>
</feature>
<dbReference type="SMART" id="SM00382">
    <property type="entry name" value="AAA"/>
    <property type="match status" value="1"/>
</dbReference>
<dbReference type="Pfam" id="PF07497">
    <property type="entry name" value="Rho_RNA_bind"/>
    <property type="match status" value="1"/>
</dbReference>
<dbReference type="Gene3D" id="3.40.50.300">
    <property type="entry name" value="P-loop containing nucleotide triphosphate hydrolases"/>
    <property type="match status" value="1"/>
</dbReference>
<evidence type="ECO:0000256" key="3">
    <source>
        <dbReference type="ARBA" id="ARBA00022801"/>
    </source>
</evidence>
<dbReference type="Proteomes" id="UP000003494">
    <property type="component" value="Unassembled WGS sequence"/>
</dbReference>
<dbReference type="eggNOG" id="COG1158">
    <property type="taxonomic scope" value="Bacteria"/>
</dbReference>
<evidence type="ECO:0000259" key="13">
    <source>
        <dbReference type="PROSITE" id="PS51856"/>
    </source>
</evidence>
<keyword evidence="15" id="KW-1185">Reference proteome</keyword>
<dbReference type="NCBIfam" id="NF006886">
    <property type="entry name" value="PRK09376.1"/>
    <property type="match status" value="1"/>
</dbReference>
<dbReference type="PANTHER" id="PTHR46425">
    <property type="entry name" value="TRANSCRIPTION TERMINATION FACTOR RHO"/>
    <property type="match status" value="1"/>
</dbReference>
<dbReference type="RefSeq" id="WP_006905977.1">
    <property type="nucleotide sequence ID" value="NZ_GG665866.1"/>
</dbReference>
<feature type="binding site" evidence="9">
    <location>
        <position position="466"/>
    </location>
    <ligand>
        <name>ATP</name>
        <dbReference type="ChEBI" id="CHEBI:30616"/>
    </ligand>
</feature>
<dbReference type="GO" id="GO:0016787">
    <property type="term" value="F:hydrolase activity"/>
    <property type="evidence" value="ECO:0007669"/>
    <property type="project" value="UniProtKB-KW"/>
</dbReference>
<dbReference type="InterPro" id="IPR003593">
    <property type="entry name" value="AAA+_ATPase"/>
</dbReference>
<keyword evidence="1 9" id="KW-0806">Transcription termination</keyword>
<evidence type="ECO:0000256" key="7">
    <source>
        <dbReference type="ARBA" id="ARBA00023015"/>
    </source>
</evidence>
<dbReference type="InterPro" id="IPR011113">
    <property type="entry name" value="Rho_RNA-bd"/>
</dbReference>
<organism evidence="14 15">
    <name type="scientific">Shuttleworthella satelles DSM 14600</name>
    <dbReference type="NCBI Taxonomy" id="626523"/>
    <lineage>
        <taxon>Bacteria</taxon>
        <taxon>Bacillati</taxon>
        <taxon>Bacillota</taxon>
        <taxon>Clostridia</taxon>
        <taxon>Lachnospirales</taxon>
        <taxon>Lachnospiraceae</taxon>
        <taxon>Shuttleworthella</taxon>
    </lineage>
</organism>
<evidence type="ECO:0000256" key="9">
    <source>
        <dbReference type="HAMAP-Rule" id="MF_01884"/>
    </source>
</evidence>
<keyword evidence="7 9" id="KW-0805">Transcription regulation</keyword>
<dbReference type="PANTHER" id="PTHR46425:SF1">
    <property type="entry name" value="TRANSCRIPTION TERMINATION FACTOR RHO"/>
    <property type="match status" value="1"/>
</dbReference>
<keyword evidence="4 9" id="KW-0347">Helicase</keyword>
<comment type="caution">
    <text evidence="14">The sequence shown here is derived from an EMBL/GenBank/DDBJ whole genome shotgun (WGS) entry which is preliminary data.</text>
</comment>
<reference evidence="14" key="1">
    <citation type="submission" date="2009-04" db="EMBL/GenBank/DDBJ databases">
        <authorList>
            <person name="Weinstock G."/>
            <person name="Sodergren E."/>
            <person name="Clifton S."/>
            <person name="Fulton L."/>
            <person name="Fulton B."/>
            <person name="Courtney L."/>
            <person name="Fronick C."/>
            <person name="Harrison M."/>
            <person name="Strong C."/>
            <person name="Farmer C."/>
            <person name="Delahaunty K."/>
            <person name="Markovic C."/>
            <person name="Hall O."/>
            <person name="Minx P."/>
            <person name="Tomlinson C."/>
            <person name="Mitreva M."/>
            <person name="Nelson J."/>
            <person name="Hou S."/>
            <person name="Wollam A."/>
            <person name="Pepin K.H."/>
            <person name="Johnson M."/>
            <person name="Bhonagiri V."/>
            <person name="Nash W.E."/>
            <person name="Warren W."/>
            <person name="Chinwalla A."/>
            <person name="Mardis E.R."/>
            <person name="Wilson R.K."/>
        </authorList>
    </citation>
    <scope>NUCLEOTIDE SEQUENCE [LARGE SCALE GENOMIC DNA]</scope>
    <source>
        <strain evidence="14">DSM 14600</strain>
    </source>
</reference>
<comment type="function">
    <text evidence="9">Facilitates transcription termination by a mechanism that involves Rho binding to the nascent RNA, activation of Rho's RNA-dependent ATPase activity, and release of the mRNA from the DNA template.</text>
</comment>
<dbReference type="InterPro" id="IPR027417">
    <property type="entry name" value="P-loop_NTPase"/>
</dbReference>
<dbReference type="GO" id="GO:0003723">
    <property type="term" value="F:RNA binding"/>
    <property type="evidence" value="ECO:0007669"/>
    <property type="project" value="UniProtKB-UniRule"/>
</dbReference>
<dbReference type="InterPro" id="IPR012340">
    <property type="entry name" value="NA-bd_OB-fold"/>
</dbReference>
<keyword evidence="2 9" id="KW-0547">Nucleotide-binding</keyword>
<evidence type="ECO:0000313" key="14">
    <source>
        <dbReference type="EMBL" id="EEP28158.1"/>
    </source>
</evidence>
<keyword evidence="6 9" id="KW-0694">RNA-binding</keyword>
<dbReference type="GO" id="GO:0005524">
    <property type="term" value="F:ATP binding"/>
    <property type="evidence" value="ECO:0007669"/>
    <property type="project" value="UniProtKB-UniRule"/>
</dbReference>
<dbReference type="SMART" id="SM00357">
    <property type="entry name" value="CSP"/>
    <property type="match status" value="1"/>
</dbReference>
<evidence type="ECO:0000256" key="11">
    <source>
        <dbReference type="PROSITE-ProRule" id="PRU01203"/>
    </source>
</evidence>
<dbReference type="Pfam" id="PF00006">
    <property type="entry name" value="ATP-synt_ab"/>
    <property type="match status" value="1"/>
</dbReference>
<feature type="domain" description="Rho RNA-BD" evidence="13">
    <location>
        <begin position="307"/>
        <end position="380"/>
    </location>
</feature>
<feature type="compositionally biased region" description="Basic residues" evidence="12">
    <location>
        <begin position="90"/>
        <end position="100"/>
    </location>
</feature>
<dbReference type="InterPro" id="IPR004665">
    <property type="entry name" value="Term_rho"/>
</dbReference>
<dbReference type="GO" id="GO:0006353">
    <property type="term" value="P:DNA-templated transcription termination"/>
    <property type="evidence" value="ECO:0007669"/>
    <property type="project" value="UniProtKB-UniRule"/>
</dbReference>
<dbReference type="EC" id="3.6.4.-" evidence="9 10"/>
<keyword evidence="5 9" id="KW-0067">ATP-binding</keyword>
<dbReference type="PROSITE" id="PS51856">
    <property type="entry name" value="RHO_RNA_BD"/>
    <property type="match status" value="1"/>
</dbReference>
<evidence type="ECO:0000256" key="5">
    <source>
        <dbReference type="ARBA" id="ARBA00022840"/>
    </source>
</evidence>
<evidence type="ECO:0000256" key="10">
    <source>
        <dbReference type="NCBIfam" id="TIGR00767"/>
    </source>
</evidence>
<dbReference type="AlphaFoldDB" id="C4GAL5"/>
<dbReference type="HOGENOM" id="CLU_016377_3_0_9"/>
<accession>C4GAL5</accession>
<comment type="caution">
    <text evidence="9">Lacks conserved residue(s) required for the propagation of feature annotation.</text>
</comment>
<evidence type="ECO:0000256" key="4">
    <source>
        <dbReference type="ARBA" id="ARBA00022806"/>
    </source>
</evidence>
<dbReference type="Gene3D" id="2.40.50.140">
    <property type="entry name" value="Nucleic acid-binding proteins"/>
    <property type="match status" value="1"/>
</dbReference>
<proteinExistence type="inferred from homology"/>
<feature type="binding site" evidence="9">
    <location>
        <begin position="423"/>
        <end position="428"/>
    </location>
    <ligand>
        <name>ATP</name>
        <dbReference type="ChEBI" id="CHEBI:30616"/>
    </ligand>
</feature>
<gene>
    <name evidence="9 14" type="primary">rho</name>
    <name evidence="14" type="ORF">GCWU000342_00966</name>
</gene>
<feature type="region of interest" description="Disordered" evidence="12">
    <location>
        <begin position="60"/>
        <end position="303"/>
    </location>
</feature>
<protein>
    <recommendedName>
        <fullName evidence="9 10">Transcription termination factor Rho</fullName>
        <ecNumber evidence="9 10">3.6.4.-</ecNumber>
    </recommendedName>
    <alternativeName>
        <fullName evidence="9">ATP-dependent helicase Rho</fullName>
    </alternativeName>
</protein>
<comment type="subunit">
    <text evidence="9">Homohexamer. The homohexamer assembles into an open ring structure.</text>
</comment>
<name>C4GAL5_9FIRM</name>
<keyword evidence="3 9" id="KW-0378">Hydrolase</keyword>
<dbReference type="GO" id="GO:0008186">
    <property type="term" value="F:ATP-dependent activity, acting on RNA"/>
    <property type="evidence" value="ECO:0007669"/>
    <property type="project" value="UniProtKB-UniRule"/>
</dbReference>
<dbReference type="STRING" id="626523.GCWU000342_00966"/>
<dbReference type="SUPFAM" id="SSF52540">
    <property type="entry name" value="P-loop containing nucleoside triphosphate hydrolases"/>
    <property type="match status" value="1"/>
</dbReference>
<dbReference type="SUPFAM" id="SSF50249">
    <property type="entry name" value="Nucleic acid-binding proteins"/>
    <property type="match status" value="1"/>
</dbReference>
<comment type="similarity">
    <text evidence="9 11">Belongs to the Rho family.</text>
</comment>
<evidence type="ECO:0000256" key="8">
    <source>
        <dbReference type="ARBA" id="ARBA00023163"/>
    </source>
</evidence>
<dbReference type="HAMAP" id="MF_01884">
    <property type="entry name" value="Rho"/>
    <property type="match status" value="1"/>
</dbReference>
<evidence type="ECO:0000313" key="15">
    <source>
        <dbReference type="Proteomes" id="UP000003494"/>
    </source>
</evidence>
<keyword evidence="8 9" id="KW-0804">Transcription</keyword>
<evidence type="ECO:0000256" key="12">
    <source>
        <dbReference type="SAM" id="MobiDB-lite"/>
    </source>
</evidence>
<dbReference type="NCBIfam" id="TIGR00767">
    <property type="entry name" value="rho"/>
    <property type="match status" value="1"/>
</dbReference>
<evidence type="ECO:0000256" key="1">
    <source>
        <dbReference type="ARBA" id="ARBA00022472"/>
    </source>
</evidence>